<dbReference type="Proteomes" id="UP000714275">
    <property type="component" value="Unassembled WGS sequence"/>
</dbReference>
<dbReference type="AlphaFoldDB" id="A0A9P6ZNI2"/>
<gene>
    <name evidence="2" type="ORF">EV702DRAFT_1201428</name>
</gene>
<evidence type="ECO:0000313" key="2">
    <source>
        <dbReference type="EMBL" id="KAG1772571.1"/>
    </source>
</evidence>
<name>A0A9P6ZNI2_9AGAM</name>
<organism evidence="2 3">
    <name type="scientific">Suillus placidus</name>
    <dbReference type="NCBI Taxonomy" id="48579"/>
    <lineage>
        <taxon>Eukaryota</taxon>
        <taxon>Fungi</taxon>
        <taxon>Dikarya</taxon>
        <taxon>Basidiomycota</taxon>
        <taxon>Agaricomycotina</taxon>
        <taxon>Agaricomycetes</taxon>
        <taxon>Agaricomycetidae</taxon>
        <taxon>Boletales</taxon>
        <taxon>Suillineae</taxon>
        <taxon>Suillaceae</taxon>
        <taxon>Suillus</taxon>
    </lineage>
</organism>
<reference evidence="2" key="1">
    <citation type="journal article" date="2020" name="New Phytol.">
        <title>Comparative genomics reveals dynamic genome evolution in host specialist ectomycorrhizal fungi.</title>
        <authorList>
            <person name="Lofgren L.A."/>
            <person name="Nguyen N.H."/>
            <person name="Vilgalys R."/>
            <person name="Ruytinx J."/>
            <person name="Liao H.L."/>
            <person name="Branco S."/>
            <person name="Kuo A."/>
            <person name="LaButti K."/>
            <person name="Lipzen A."/>
            <person name="Andreopoulos W."/>
            <person name="Pangilinan J."/>
            <person name="Riley R."/>
            <person name="Hundley H."/>
            <person name="Na H."/>
            <person name="Barry K."/>
            <person name="Grigoriev I.V."/>
            <person name="Stajich J.E."/>
            <person name="Kennedy P.G."/>
        </authorList>
    </citation>
    <scope>NUCLEOTIDE SEQUENCE</scope>
    <source>
        <strain evidence="2">DOB743</strain>
    </source>
</reference>
<evidence type="ECO:0000256" key="1">
    <source>
        <dbReference type="SAM" id="MobiDB-lite"/>
    </source>
</evidence>
<evidence type="ECO:0000313" key="3">
    <source>
        <dbReference type="Proteomes" id="UP000714275"/>
    </source>
</evidence>
<feature type="compositionally biased region" description="Polar residues" evidence="1">
    <location>
        <begin position="18"/>
        <end position="32"/>
    </location>
</feature>
<dbReference type="EMBL" id="JABBWD010000052">
    <property type="protein sequence ID" value="KAG1772571.1"/>
    <property type="molecule type" value="Genomic_DNA"/>
</dbReference>
<feature type="region of interest" description="Disordered" evidence="1">
    <location>
        <begin position="1"/>
        <end position="36"/>
    </location>
</feature>
<dbReference type="InterPro" id="IPR046521">
    <property type="entry name" value="DUF6698"/>
</dbReference>
<comment type="caution">
    <text evidence="2">The sequence shown here is derived from an EMBL/GenBank/DDBJ whole genome shotgun (WGS) entry which is preliminary data.</text>
</comment>
<dbReference type="OrthoDB" id="2662502at2759"/>
<sequence length="369" mass="42156">MSHGDGGATVIDPERQPSENGLQQPSEAQSAFLQARQRRKITELEEKIETLESGRASKERQTNYYLAQGRGIRRIVSLFDSIEDLVSENDRKYDDNFNDEDMATFDQDHLQTGYDILTRTLPWIVKQSSDMDHDEYICMIKMLRQGADGARGDDTSKLRTLVADWVNRDLKPNPLVDPDDKHSRGFINDACGKLLCPAELDWNNPVTKTGIRDHSQAFLYEKYTANLDNLEAGLFKGQILVQGYKAVFTSPSSAKDIDGDGDGADVIKNNRRAKKAGWGLKVKKHVAQIIKMEKVTPRSIAYIACQVRFALSSITSWRTVDGDFDYVQFWRSIVDFFERPPGREAQRRVNKLLEWWNRHRTHTDTVNKP</sequence>
<accession>A0A9P6ZNI2</accession>
<keyword evidence="3" id="KW-1185">Reference proteome</keyword>
<dbReference type="Pfam" id="PF20414">
    <property type="entry name" value="DUF6698"/>
    <property type="match status" value="1"/>
</dbReference>
<proteinExistence type="predicted"/>
<protein>
    <submittedName>
        <fullName evidence="2">Uncharacterized protein</fullName>
    </submittedName>
</protein>